<dbReference type="Proteomes" id="UP001055811">
    <property type="component" value="Linkage Group LG02"/>
</dbReference>
<gene>
    <name evidence="1" type="ORF">L2E82_10787</name>
</gene>
<keyword evidence="2" id="KW-1185">Reference proteome</keyword>
<reference evidence="2" key="1">
    <citation type="journal article" date="2022" name="Mol. Ecol. Resour.">
        <title>The genomes of chicory, endive, great burdock and yacon provide insights into Asteraceae palaeo-polyploidization history and plant inulin production.</title>
        <authorList>
            <person name="Fan W."/>
            <person name="Wang S."/>
            <person name="Wang H."/>
            <person name="Wang A."/>
            <person name="Jiang F."/>
            <person name="Liu H."/>
            <person name="Zhao H."/>
            <person name="Xu D."/>
            <person name="Zhang Y."/>
        </authorList>
    </citation>
    <scope>NUCLEOTIDE SEQUENCE [LARGE SCALE GENOMIC DNA]</scope>
    <source>
        <strain evidence="2">cv. Punajuju</strain>
    </source>
</reference>
<protein>
    <submittedName>
        <fullName evidence="1">Uncharacterized protein</fullName>
    </submittedName>
</protein>
<accession>A0ACB9GCI6</accession>
<sequence>MHSSLRYHIELHQTASHPPTYCSEGSDLWSIIVSHNFLKTHQQQRFKYMMMALHQRLQIVMMISSNPLWRAYSL</sequence>
<organism evidence="1 2">
    <name type="scientific">Cichorium intybus</name>
    <name type="common">Chicory</name>
    <dbReference type="NCBI Taxonomy" id="13427"/>
    <lineage>
        <taxon>Eukaryota</taxon>
        <taxon>Viridiplantae</taxon>
        <taxon>Streptophyta</taxon>
        <taxon>Embryophyta</taxon>
        <taxon>Tracheophyta</taxon>
        <taxon>Spermatophyta</taxon>
        <taxon>Magnoliopsida</taxon>
        <taxon>eudicotyledons</taxon>
        <taxon>Gunneridae</taxon>
        <taxon>Pentapetalae</taxon>
        <taxon>asterids</taxon>
        <taxon>campanulids</taxon>
        <taxon>Asterales</taxon>
        <taxon>Asteraceae</taxon>
        <taxon>Cichorioideae</taxon>
        <taxon>Cichorieae</taxon>
        <taxon>Cichoriinae</taxon>
        <taxon>Cichorium</taxon>
    </lineage>
</organism>
<name>A0ACB9GCI6_CICIN</name>
<reference evidence="1 2" key="2">
    <citation type="journal article" date="2022" name="Mol. Ecol. Resour.">
        <title>The genomes of chicory, endive, great burdock and yacon provide insights into Asteraceae paleo-polyploidization history and plant inulin production.</title>
        <authorList>
            <person name="Fan W."/>
            <person name="Wang S."/>
            <person name="Wang H."/>
            <person name="Wang A."/>
            <person name="Jiang F."/>
            <person name="Liu H."/>
            <person name="Zhao H."/>
            <person name="Xu D."/>
            <person name="Zhang Y."/>
        </authorList>
    </citation>
    <scope>NUCLEOTIDE SEQUENCE [LARGE SCALE GENOMIC DNA]</scope>
    <source>
        <strain evidence="2">cv. Punajuju</strain>
        <tissue evidence="1">Leaves</tissue>
    </source>
</reference>
<evidence type="ECO:0000313" key="1">
    <source>
        <dbReference type="EMBL" id="KAI3780796.1"/>
    </source>
</evidence>
<proteinExistence type="predicted"/>
<dbReference type="EMBL" id="CM042010">
    <property type="protein sequence ID" value="KAI3780796.1"/>
    <property type="molecule type" value="Genomic_DNA"/>
</dbReference>
<evidence type="ECO:0000313" key="2">
    <source>
        <dbReference type="Proteomes" id="UP001055811"/>
    </source>
</evidence>
<comment type="caution">
    <text evidence="1">The sequence shown here is derived from an EMBL/GenBank/DDBJ whole genome shotgun (WGS) entry which is preliminary data.</text>
</comment>